<dbReference type="NCBIfam" id="NF010120">
    <property type="entry name" value="PRK13596.1"/>
    <property type="match status" value="1"/>
</dbReference>
<evidence type="ECO:0000256" key="3">
    <source>
        <dbReference type="ARBA" id="ARBA00007523"/>
    </source>
</evidence>
<dbReference type="GO" id="GO:0048038">
    <property type="term" value="F:quinone binding"/>
    <property type="evidence" value="ECO:0007669"/>
    <property type="project" value="UniProtKB-KW"/>
</dbReference>
<reference evidence="15 16" key="1">
    <citation type="submission" date="2018-04" db="EMBL/GenBank/DDBJ databases">
        <title>Altererythrobacter sp. HME9302 genome sequencing and assembly.</title>
        <authorList>
            <person name="Kang H."/>
            <person name="Kim H."/>
            <person name="Joh K."/>
        </authorList>
    </citation>
    <scope>NUCLEOTIDE SEQUENCE [LARGE SCALE GENOMIC DNA]</scope>
    <source>
        <strain evidence="15 16">HME9302</strain>
    </source>
</reference>
<dbReference type="FunFam" id="3.40.50.11540:FF:000001">
    <property type="entry name" value="NADH dehydrogenase [ubiquinone] flavoprotein 1, mitochondrial"/>
    <property type="match status" value="1"/>
</dbReference>
<dbReference type="PROSITE" id="PS00644">
    <property type="entry name" value="COMPLEX1_51K_1"/>
    <property type="match status" value="1"/>
</dbReference>
<keyword evidence="15" id="KW-0830">Ubiquinone</keyword>
<dbReference type="FunFam" id="3.10.20.600:FF:000001">
    <property type="entry name" value="NADH dehydrogenase [ubiquinone] flavoprotein 1, mitochondrial"/>
    <property type="match status" value="1"/>
</dbReference>
<comment type="cofactor">
    <cofactor evidence="1 13">
        <name>FMN</name>
        <dbReference type="ChEBI" id="CHEBI:58210"/>
    </cofactor>
</comment>
<keyword evidence="16" id="KW-1185">Reference proteome</keyword>
<comment type="catalytic activity">
    <reaction evidence="12 13">
        <text>a quinone + NADH + 5 H(+)(in) = a quinol + NAD(+) + 4 H(+)(out)</text>
        <dbReference type="Rhea" id="RHEA:57888"/>
        <dbReference type="ChEBI" id="CHEBI:15378"/>
        <dbReference type="ChEBI" id="CHEBI:24646"/>
        <dbReference type="ChEBI" id="CHEBI:57540"/>
        <dbReference type="ChEBI" id="CHEBI:57945"/>
        <dbReference type="ChEBI" id="CHEBI:132124"/>
    </reaction>
</comment>
<comment type="similarity">
    <text evidence="3 13">Belongs to the complex I 51 kDa subunit family.</text>
</comment>
<evidence type="ECO:0000256" key="4">
    <source>
        <dbReference type="ARBA" id="ARBA00022485"/>
    </source>
</evidence>
<dbReference type="SUPFAM" id="SSF142019">
    <property type="entry name" value="Nqo1 FMN-binding domain-like"/>
    <property type="match status" value="1"/>
</dbReference>
<evidence type="ECO:0000256" key="6">
    <source>
        <dbReference type="ARBA" id="ARBA00022643"/>
    </source>
</evidence>
<dbReference type="Pfam" id="PF22461">
    <property type="entry name" value="SLBB_2"/>
    <property type="match status" value="1"/>
</dbReference>
<dbReference type="Gene3D" id="3.10.20.600">
    <property type="match status" value="1"/>
</dbReference>
<evidence type="ECO:0000259" key="14">
    <source>
        <dbReference type="SMART" id="SM00928"/>
    </source>
</evidence>
<protein>
    <recommendedName>
        <fullName evidence="13">NADH-quinone oxidoreductase subunit F</fullName>
        <ecNumber evidence="13">7.1.1.-</ecNumber>
    </recommendedName>
</protein>
<dbReference type="SUPFAM" id="SSF142984">
    <property type="entry name" value="Nqo1 middle domain-like"/>
    <property type="match status" value="1"/>
</dbReference>
<dbReference type="Gene3D" id="3.40.50.11540">
    <property type="entry name" value="NADH-ubiquinone oxidoreductase 51kDa subunit"/>
    <property type="match status" value="1"/>
</dbReference>
<dbReference type="InterPro" id="IPR054765">
    <property type="entry name" value="SLBB_dom"/>
</dbReference>
<gene>
    <name evidence="15" type="primary">nuoF</name>
    <name evidence="15" type="ORF">HME9302_01244</name>
</gene>
<evidence type="ECO:0000256" key="5">
    <source>
        <dbReference type="ARBA" id="ARBA00022630"/>
    </source>
</evidence>
<keyword evidence="6 13" id="KW-0288">FMN</keyword>
<dbReference type="EC" id="7.1.1.-" evidence="13"/>
<keyword evidence="9 13" id="KW-0408">Iron</keyword>
<keyword evidence="4 13" id="KW-0004">4Fe-4S</keyword>
<comment type="cofactor">
    <cofactor evidence="2 13">
        <name>[4Fe-4S] cluster</name>
        <dbReference type="ChEBI" id="CHEBI:49883"/>
    </cofactor>
</comment>
<dbReference type="Pfam" id="PF01512">
    <property type="entry name" value="Complex1_51K"/>
    <property type="match status" value="1"/>
</dbReference>
<evidence type="ECO:0000256" key="2">
    <source>
        <dbReference type="ARBA" id="ARBA00001966"/>
    </source>
</evidence>
<dbReference type="Proteomes" id="UP000253727">
    <property type="component" value="Unassembled WGS sequence"/>
</dbReference>
<dbReference type="InterPro" id="IPR019575">
    <property type="entry name" value="Nuop51_4Fe4S-bd"/>
</dbReference>
<evidence type="ECO:0000256" key="7">
    <source>
        <dbReference type="ARBA" id="ARBA00022723"/>
    </source>
</evidence>
<evidence type="ECO:0000256" key="11">
    <source>
        <dbReference type="ARBA" id="ARBA00023027"/>
    </source>
</evidence>
<keyword evidence="15" id="KW-0560">Oxidoreductase</keyword>
<dbReference type="Gene3D" id="1.20.1440.230">
    <property type="entry name" value="NADH-ubiquinone oxidoreductase 51kDa subunit, iron-sulphur binding domain"/>
    <property type="match status" value="1"/>
</dbReference>
<dbReference type="FunFam" id="1.20.1440.230:FF:000001">
    <property type="entry name" value="Mitochondrial NADH dehydrogenase flavoprotein 1"/>
    <property type="match status" value="1"/>
</dbReference>
<evidence type="ECO:0000313" key="16">
    <source>
        <dbReference type="Proteomes" id="UP000253727"/>
    </source>
</evidence>
<dbReference type="InterPro" id="IPR050837">
    <property type="entry name" value="ComplexI_51kDa_subunit"/>
</dbReference>
<dbReference type="GO" id="GO:0016491">
    <property type="term" value="F:oxidoreductase activity"/>
    <property type="evidence" value="ECO:0007669"/>
    <property type="project" value="UniProtKB-KW"/>
</dbReference>
<sequence>MLADRDRIFTNLYGFQDWGLKAAQKRGDWDDTKALIQRGNDSIIDEMKASGLRGRGGAGFPTGLKWSFMPKESKDGRPSFLVINADESEPGSCKDREIIRHDPHKLIEGALVAGFAMRARAAYIYIRGEYIREAETLQAAIDEAYDAGLIGKNASGSGYDFDVFMHRGAGAYICGEETAMIESLEGKKGQPRLKPPFPAGAGLYGCPTTVNNVESIAVVPTILRRGASWFSGFGREGNHGTKLFQISGHVRQPCVVEEEMSIPFRELIEKHCGGITGGWDNLLAVIPGGSSVPLVPAEQIMDAPMDFDGLKEVGSGLGTAAVIVMDKSTDIVRAISRLSYFYKHESCGQCTPCREGTGWMWRMMERLRTGDAAIEEIDMLQQVTKQVEGHTICALGDAAAWPIQGLIKHFRPELERRIHEHNAQFAEAAE</sequence>
<dbReference type="RefSeq" id="WP_115366285.1">
    <property type="nucleotide sequence ID" value="NZ_QBKA01000002.1"/>
</dbReference>
<evidence type="ECO:0000256" key="10">
    <source>
        <dbReference type="ARBA" id="ARBA00023014"/>
    </source>
</evidence>
<dbReference type="InterPro" id="IPR001949">
    <property type="entry name" value="NADH-UbQ_OxRdtase_51kDa_CS"/>
</dbReference>
<evidence type="ECO:0000256" key="8">
    <source>
        <dbReference type="ARBA" id="ARBA00022967"/>
    </source>
</evidence>
<evidence type="ECO:0000313" key="15">
    <source>
        <dbReference type="EMBL" id="RDC60045.1"/>
    </source>
</evidence>
<dbReference type="InterPro" id="IPR011538">
    <property type="entry name" value="Nuo51_FMN-bd"/>
</dbReference>
<accession>A0A369Q916</accession>
<dbReference type="PROSITE" id="PS00645">
    <property type="entry name" value="COMPLEX1_51K_2"/>
    <property type="match status" value="1"/>
</dbReference>
<feature type="domain" description="NADH-ubiquinone oxidoreductase 51kDa subunit iron-sulphur binding" evidence="14">
    <location>
        <begin position="332"/>
        <end position="377"/>
    </location>
</feature>
<comment type="function">
    <text evidence="13">NDH-1 shuttles electrons from NADH, via FMN and iron-sulfur (Fe-S) centers, to quinones in the respiratory chain.</text>
</comment>
<evidence type="ECO:0000256" key="9">
    <source>
        <dbReference type="ARBA" id="ARBA00023004"/>
    </source>
</evidence>
<evidence type="ECO:0000256" key="1">
    <source>
        <dbReference type="ARBA" id="ARBA00001917"/>
    </source>
</evidence>
<dbReference type="GO" id="GO:0008137">
    <property type="term" value="F:NADH dehydrogenase (ubiquinone) activity"/>
    <property type="evidence" value="ECO:0007669"/>
    <property type="project" value="InterPro"/>
</dbReference>
<organism evidence="15 16">
    <name type="scientific">Alteripontixanthobacter maritimus</name>
    <dbReference type="NCBI Taxonomy" id="2161824"/>
    <lineage>
        <taxon>Bacteria</taxon>
        <taxon>Pseudomonadati</taxon>
        <taxon>Pseudomonadota</taxon>
        <taxon>Alphaproteobacteria</taxon>
        <taxon>Sphingomonadales</taxon>
        <taxon>Erythrobacteraceae</taxon>
        <taxon>Alteripontixanthobacter</taxon>
    </lineage>
</organism>
<dbReference type="NCBIfam" id="TIGR01959">
    <property type="entry name" value="nuoF_fam"/>
    <property type="match status" value="1"/>
</dbReference>
<name>A0A369Q916_9SPHN</name>
<keyword evidence="10 13" id="KW-0411">Iron-sulfur</keyword>
<keyword evidence="11 13" id="KW-0520">NAD</keyword>
<keyword evidence="7 13" id="KW-0479">Metal-binding</keyword>
<dbReference type="InterPro" id="IPR011537">
    <property type="entry name" value="NADH-UbQ_OxRdtase_suF"/>
</dbReference>
<keyword evidence="8" id="KW-1278">Translocase</keyword>
<dbReference type="GO" id="GO:0051287">
    <property type="term" value="F:NAD binding"/>
    <property type="evidence" value="ECO:0007669"/>
    <property type="project" value="UniProtKB-UniRule"/>
</dbReference>
<dbReference type="PANTHER" id="PTHR11780">
    <property type="entry name" value="NADH-UBIQUINONE OXIDOREDUCTASE FLAVOPROTEIN 1 NDUFV1"/>
    <property type="match status" value="1"/>
</dbReference>
<dbReference type="GO" id="GO:0010181">
    <property type="term" value="F:FMN binding"/>
    <property type="evidence" value="ECO:0007669"/>
    <property type="project" value="InterPro"/>
</dbReference>
<dbReference type="InterPro" id="IPR037207">
    <property type="entry name" value="Nuop51_4Fe4S-bd_sf"/>
</dbReference>
<evidence type="ECO:0000256" key="13">
    <source>
        <dbReference type="RuleBase" id="RU364066"/>
    </source>
</evidence>
<dbReference type="InterPro" id="IPR037225">
    <property type="entry name" value="Nuo51_FMN-bd_sf"/>
</dbReference>
<dbReference type="GO" id="GO:0051539">
    <property type="term" value="F:4 iron, 4 sulfur cluster binding"/>
    <property type="evidence" value="ECO:0007669"/>
    <property type="project" value="UniProtKB-UniRule"/>
</dbReference>
<comment type="caution">
    <text evidence="15">The sequence shown here is derived from an EMBL/GenBank/DDBJ whole genome shotgun (WGS) entry which is preliminary data.</text>
</comment>
<dbReference type="Pfam" id="PF10589">
    <property type="entry name" value="NADH_4Fe-4S"/>
    <property type="match status" value="1"/>
</dbReference>
<keyword evidence="5 13" id="KW-0285">Flavoprotein</keyword>
<dbReference type="EMBL" id="QBKA01000002">
    <property type="protein sequence ID" value="RDC60045.1"/>
    <property type="molecule type" value="Genomic_DNA"/>
</dbReference>
<keyword evidence="13" id="KW-0874">Quinone</keyword>
<dbReference type="SUPFAM" id="SSF140490">
    <property type="entry name" value="Nqo1C-terminal domain-like"/>
    <property type="match status" value="1"/>
</dbReference>
<dbReference type="SMART" id="SM00928">
    <property type="entry name" value="NADH_4Fe-4S"/>
    <property type="match status" value="1"/>
</dbReference>
<proteinExistence type="inferred from homology"/>
<dbReference type="OrthoDB" id="9761899at2"/>
<dbReference type="PANTHER" id="PTHR11780:SF10">
    <property type="entry name" value="NADH DEHYDROGENASE [UBIQUINONE] FLAVOPROTEIN 1, MITOCHONDRIAL"/>
    <property type="match status" value="1"/>
</dbReference>
<evidence type="ECO:0000256" key="12">
    <source>
        <dbReference type="ARBA" id="ARBA00047712"/>
    </source>
</evidence>
<dbReference type="AlphaFoldDB" id="A0A369Q916"/>
<dbReference type="GO" id="GO:0046872">
    <property type="term" value="F:metal ion binding"/>
    <property type="evidence" value="ECO:0007669"/>
    <property type="project" value="UniProtKB-KW"/>
</dbReference>